<dbReference type="PANTHER" id="PTHR43861:SF3">
    <property type="entry name" value="PUTATIVE (AFU_ORTHOLOGUE AFUA_2G14390)-RELATED"/>
    <property type="match status" value="1"/>
</dbReference>
<dbReference type="RefSeq" id="WP_165825919.1">
    <property type="nucleotide sequence ID" value="NZ_QEKW01000019.1"/>
</dbReference>
<dbReference type="EMBL" id="QEKW01000019">
    <property type="protein sequence ID" value="PVZ03948.1"/>
    <property type="molecule type" value="Genomic_DNA"/>
</dbReference>
<proteinExistence type="predicted"/>
<dbReference type="Proteomes" id="UP000245639">
    <property type="component" value="Unassembled WGS sequence"/>
</dbReference>
<dbReference type="GO" id="GO:0008168">
    <property type="term" value="F:methyltransferase activity"/>
    <property type="evidence" value="ECO:0007669"/>
    <property type="project" value="UniProtKB-KW"/>
</dbReference>
<dbReference type="GO" id="GO:0032259">
    <property type="term" value="P:methylation"/>
    <property type="evidence" value="ECO:0007669"/>
    <property type="project" value="UniProtKB-KW"/>
</dbReference>
<reference evidence="2 3" key="1">
    <citation type="submission" date="2018-04" db="EMBL/GenBank/DDBJ databases">
        <title>Genomic Encyclopedia of Type Strains, Phase IV (KMG-IV): sequencing the most valuable type-strain genomes for metagenomic binning, comparative biology and taxonomic classification.</title>
        <authorList>
            <person name="Goeker M."/>
        </authorList>
    </citation>
    <scope>NUCLEOTIDE SEQUENCE [LARGE SCALE GENOMIC DNA]</scope>
    <source>
        <strain evidence="2 3">DSM 45771</strain>
    </source>
</reference>
<keyword evidence="3" id="KW-1185">Reference proteome</keyword>
<accession>A0A2U1EVJ8</accession>
<gene>
    <name evidence="2" type="ORF">C8D89_11957</name>
</gene>
<dbReference type="Gene3D" id="3.40.50.150">
    <property type="entry name" value="Vaccinia Virus protein VP39"/>
    <property type="match status" value="1"/>
</dbReference>
<dbReference type="InterPro" id="IPR029063">
    <property type="entry name" value="SAM-dependent_MTases_sf"/>
</dbReference>
<evidence type="ECO:0000256" key="1">
    <source>
        <dbReference type="ARBA" id="ARBA00022679"/>
    </source>
</evidence>
<dbReference type="AlphaFoldDB" id="A0A2U1EVJ8"/>
<organism evidence="2 3">
    <name type="scientific">Actinomycetospora cinnamomea</name>
    <dbReference type="NCBI Taxonomy" id="663609"/>
    <lineage>
        <taxon>Bacteria</taxon>
        <taxon>Bacillati</taxon>
        <taxon>Actinomycetota</taxon>
        <taxon>Actinomycetes</taxon>
        <taxon>Pseudonocardiales</taxon>
        <taxon>Pseudonocardiaceae</taxon>
        <taxon>Actinomycetospora</taxon>
    </lineage>
</organism>
<keyword evidence="2" id="KW-0489">Methyltransferase</keyword>
<protein>
    <submittedName>
        <fullName evidence="2">Methyltransferase family protein</fullName>
    </submittedName>
</protein>
<keyword evidence="1 2" id="KW-0808">Transferase</keyword>
<dbReference type="PANTHER" id="PTHR43861">
    <property type="entry name" value="TRANS-ACONITATE 2-METHYLTRANSFERASE-RELATED"/>
    <property type="match status" value="1"/>
</dbReference>
<evidence type="ECO:0000313" key="2">
    <source>
        <dbReference type="EMBL" id="PVZ03948.1"/>
    </source>
</evidence>
<dbReference type="SUPFAM" id="SSF53335">
    <property type="entry name" value="S-adenosyl-L-methionine-dependent methyltransferases"/>
    <property type="match status" value="1"/>
</dbReference>
<sequence length="278" mass="30940">MLTKQPKPGRALARIHRRLHRERERTRELYERTLGAVGARHTEGRLIADAAEYWADRDDPRWSDQSHWRGGSVIDRERFDAIGAEHLALFDRLAATVGGAPDLGCVLEWGVGGGANAVHLAPRAQRFIALDINPDSPAEASRRIAETCATPVTEVVVDVGAPETVRDHVPAGSVDLVVCLYVLELVPSPEYGLRVMRLAAELLRPGGLAFVQIKYSTGSASTTSPRRNYRYFHANMTTYRLEEFWTAMEGVGLRPLVMTLVPENTLDRNYGYLLLQRA</sequence>
<comment type="caution">
    <text evidence="2">The sequence shown here is derived from an EMBL/GenBank/DDBJ whole genome shotgun (WGS) entry which is preliminary data.</text>
</comment>
<dbReference type="Pfam" id="PF13489">
    <property type="entry name" value="Methyltransf_23"/>
    <property type="match status" value="1"/>
</dbReference>
<dbReference type="CDD" id="cd02440">
    <property type="entry name" value="AdoMet_MTases"/>
    <property type="match status" value="1"/>
</dbReference>
<name>A0A2U1EVJ8_9PSEU</name>
<evidence type="ECO:0000313" key="3">
    <source>
        <dbReference type="Proteomes" id="UP000245639"/>
    </source>
</evidence>